<keyword evidence="1" id="KW-0472">Membrane</keyword>
<keyword evidence="1" id="KW-1133">Transmembrane helix</keyword>
<keyword evidence="1" id="KW-0812">Transmembrane</keyword>
<gene>
    <name evidence="2" type="ORF">PUN28_012166</name>
</gene>
<dbReference type="Proteomes" id="UP001430953">
    <property type="component" value="Unassembled WGS sequence"/>
</dbReference>
<accession>A0AAW2FDS5</accession>
<evidence type="ECO:0000313" key="3">
    <source>
        <dbReference type="Proteomes" id="UP001430953"/>
    </source>
</evidence>
<organism evidence="2 3">
    <name type="scientific">Cardiocondyla obscurior</name>
    <dbReference type="NCBI Taxonomy" id="286306"/>
    <lineage>
        <taxon>Eukaryota</taxon>
        <taxon>Metazoa</taxon>
        <taxon>Ecdysozoa</taxon>
        <taxon>Arthropoda</taxon>
        <taxon>Hexapoda</taxon>
        <taxon>Insecta</taxon>
        <taxon>Pterygota</taxon>
        <taxon>Neoptera</taxon>
        <taxon>Endopterygota</taxon>
        <taxon>Hymenoptera</taxon>
        <taxon>Apocrita</taxon>
        <taxon>Aculeata</taxon>
        <taxon>Formicoidea</taxon>
        <taxon>Formicidae</taxon>
        <taxon>Myrmicinae</taxon>
        <taxon>Cardiocondyla</taxon>
    </lineage>
</organism>
<evidence type="ECO:0000313" key="2">
    <source>
        <dbReference type="EMBL" id="KAL0112709.1"/>
    </source>
</evidence>
<evidence type="ECO:0000256" key="1">
    <source>
        <dbReference type="SAM" id="Phobius"/>
    </source>
</evidence>
<dbReference type="EMBL" id="JADYXP020000012">
    <property type="protein sequence ID" value="KAL0112709.1"/>
    <property type="molecule type" value="Genomic_DNA"/>
</dbReference>
<name>A0AAW2FDS5_9HYME</name>
<protein>
    <submittedName>
        <fullName evidence="2">Uncharacterized protein</fullName>
    </submittedName>
</protein>
<sequence>MYTCRVNLIFFCIQIKFCYCYVIDRNLKSLIRVCPRRKGRFKFQISHLRFCSRVELSQKEELVAKKKKKEREGKRRKDSAVARRFFFMIEKLARIVLLPLFHSDAARTSANFFNEFKCSRYFFFFFFLYNIMYFLFYIPSAKYSTFFIAKYYSIFFKTNVINRKCKFMQVRAILARSR</sequence>
<keyword evidence="3" id="KW-1185">Reference proteome</keyword>
<reference evidence="2 3" key="1">
    <citation type="submission" date="2023-03" db="EMBL/GenBank/DDBJ databases">
        <title>High recombination rates correlate with genetic variation in Cardiocondyla obscurior ants.</title>
        <authorList>
            <person name="Errbii M."/>
        </authorList>
    </citation>
    <scope>NUCLEOTIDE SEQUENCE [LARGE SCALE GENOMIC DNA]</scope>
    <source>
        <strain evidence="2">Alpha-2009</strain>
        <tissue evidence="2">Whole body</tissue>
    </source>
</reference>
<feature type="transmembrane region" description="Helical" evidence="1">
    <location>
        <begin position="121"/>
        <end position="138"/>
    </location>
</feature>
<proteinExistence type="predicted"/>
<comment type="caution">
    <text evidence="2">The sequence shown here is derived from an EMBL/GenBank/DDBJ whole genome shotgun (WGS) entry which is preliminary data.</text>
</comment>
<dbReference type="AlphaFoldDB" id="A0AAW2FDS5"/>